<dbReference type="PaxDb" id="2903-EOD25030"/>
<dbReference type="Gene3D" id="3.90.226.10">
    <property type="entry name" value="2-enoyl-CoA Hydratase, Chain A, domain 1"/>
    <property type="match status" value="1"/>
</dbReference>
<dbReference type="InterPro" id="IPR051683">
    <property type="entry name" value="Enoyl-CoA_Hydratase/Isomerase"/>
</dbReference>
<dbReference type="Gene3D" id="1.10.12.10">
    <property type="entry name" value="Lyase 2-enoyl-coa Hydratase, Chain A, domain 2"/>
    <property type="match status" value="1"/>
</dbReference>
<dbReference type="KEGG" id="ehx:EMIHUDRAFT_367461"/>
<dbReference type="SUPFAM" id="SSF52096">
    <property type="entry name" value="ClpP/crotonase"/>
    <property type="match status" value="1"/>
</dbReference>
<accession>A0A0D3JNE5</accession>
<dbReference type="AlphaFoldDB" id="A0A0D3JNE5"/>
<dbReference type="RefSeq" id="XP_005777459.1">
    <property type="nucleotide sequence ID" value="XM_005777402.1"/>
</dbReference>
<dbReference type="RefSeq" id="XP_005792954.1">
    <property type="nucleotide sequence ID" value="XM_005792897.1"/>
</dbReference>
<dbReference type="InterPro" id="IPR001753">
    <property type="entry name" value="Enoyl-CoA_hydra/iso"/>
</dbReference>
<reference evidence="2" key="2">
    <citation type="submission" date="2024-10" db="UniProtKB">
        <authorList>
            <consortium name="EnsemblProtists"/>
        </authorList>
    </citation>
    <scope>IDENTIFICATION</scope>
</reference>
<evidence type="ECO:0000313" key="2">
    <source>
        <dbReference type="EnsemblProtists" id="EOD25030"/>
    </source>
</evidence>
<dbReference type="PANTHER" id="PTHR42964">
    <property type="entry name" value="ENOYL-COA HYDRATASE"/>
    <property type="match status" value="1"/>
</dbReference>
<dbReference type="HOGENOM" id="CLU_009834_7_3_1"/>
<dbReference type="InterPro" id="IPR029045">
    <property type="entry name" value="ClpP/crotonase-like_dom_sf"/>
</dbReference>
<proteinExistence type="inferred from homology"/>
<dbReference type="InterPro" id="IPR014748">
    <property type="entry name" value="Enoyl-CoA_hydra_C"/>
</dbReference>
<reference evidence="3" key="1">
    <citation type="journal article" date="2013" name="Nature">
        <title>Pan genome of the phytoplankton Emiliania underpins its global distribution.</title>
        <authorList>
            <person name="Read B.A."/>
            <person name="Kegel J."/>
            <person name="Klute M.J."/>
            <person name="Kuo A."/>
            <person name="Lefebvre S.C."/>
            <person name="Maumus F."/>
            <person name="Mayer C."/>
            <person name="Miller J."/>
            <person name="Monier A."/>
            <person name="Salamov A."/>
            <person name="Young J."/>
            <person name="Aguilar M."/>
            <person name="Claverie J.M."/>
            <person name="Frickenhaus S."/>
            <person name="Gonzalez K."/>
            <person name="Herman E.K."/>
            <person name="Lin Y.C."/>
            <person name="Napier J."/>
            <person name="Ogata H."/>
            <person name="Sarno A.F."/>
            <person name="Shmutz J."/>
            <person name="Schroeder D."/>
            <person name="de Vargas C."/>
            <person name="Verret F."/>
            <person name="von Dassow P."/>
            <person name="Valentin K."/>
            <person name="Van de Peer Y."/>
            <person name="Wheeler G."/>
            <person name="Dacks J.B."/>
            <person name="Delwiche C.F."/>
            <person name="Dyhrman S.T."/>
            <person name="Glockner G."/>
            <person name="John U."/>
            <person name="Richards T."/>
            <person name="Worden A.Z."/>
            <person name="Zhang X."/>
            <person name="Grigoriev I.V."/>
            <person name="Allen A.E."/>
            <person name="Bidle K."/>
            <person name="Borodovsky M."/>
            <person name="Bowler C."/>
            <person name="Brownlee C."/>
            <person name="Cock J.M."/>
            <person name="Elias M."/>
            <person name="Gladyshev V.N."/>
            <person name="Groth M."/>
            <person name="Guda C."/>
            <person name="Hadaegh A."/>
            <person name="Iglesias-Rodriguez M.D."/>
            <person name="Jenkins J."/>
            <person name="Jones B.M."/>
            <person name="Lawson T."/>
            <person name="Leese F."/>
            <person name="Lindquist E."/>
            <person name="Lobanov A."/>
            <person name="Lomsadze A."/>
            <person name="Malik S.B."/>
            <person name="Marsh M.E."/>
            <person name="Mackinder L."/>
            <person name="Mock T."/>
            <person name="Mueller-Roeber B."/>
            <person name="Pagarete A."/>
            <person name="Parker M."/>
            <person name="Probert I."/>
            <person name="Quesneville H."/>
            <person name="Raines C."/>
            <person name="Rensing S.A."/>
            <person name="Riano-Pachon D.M."/>
            <person name="Richier S."/>
            <person name="Rokitta S."/>
            <person name="Shiraiwa Y."/>
            <person name="Soanes D.M."/>
            <person name="van der Giezen M."/>
            <person name="Wahlund T.M."/>
            <person name="Williams B."/>
            <person name="Wilson W."/>
            <person name="Wolfe G."/>
            <person name="Wurch L.L."/>
        </authorList>
    </citation>
    <scope>NUCLEOTIDE SEQUENCE</scope>
</reference>
<dbReference type="Pfam" id="PF00378">
    <property type="entry name" value="ECH_1"/>
    <property type="match status" value="1"/>
</dbReference>
<dbReference type="STRING" id="2903.R1EEC7"/>
<dbReference type="PANTHER" id="PTHR42964:SF1">
    <property type="entry name" value="POLYKETIDE BIOSYNTHESIS ENOYL-COA HYDRATASE PKSH-RELATED"/>
    <property type="match status" value="1"/>
</dbReference>
<comment type="similarity">
    <text evidence="1">Belongs to the enoyl-CoA hydratase/isomerase family.</text>
</comment>
<dbReference type="GeneID" id="17270575"/>
<name>A0A0D3JNE5_EMIH1</name>
<evidence type="ECO:0008006" key="4">
    <source>
        <dbReference type="Google" id="ProtNLM"/>
    </source>
</evidence>
<keyword evidence="3" id="KW-1185">Reference proteome</keyword>
<evidence type="ECO:0000313" key="3">
    <source>
        <dbReference type="Proteomes" id="UP000013827"/>
    </source>
</evidence>
<dbReference type="CDD" id="cd06558">
    <property type="entry name" value="crotonase-like"/>
    <property type="match status" value="1"/>
</dbReference>
<dbReference type="Proteomes" id="UP000013827">
    <property type="component" value="Unassembled WGS sequence"/>
</dbReference>
<dbReference type="GeneID" id="17285795"/>
<dbReference type="OMA" id="CERRQSE"/>
<organism evidence="2 3">
    <name type="scientific">Emiliania huxleyi (strain CCMP1516)</name>
    <dbReference type="NCBI Taxonomy" id="280463"/>
    <lineage>
        <taxon>Eukaryota</taxon>
        <taxon>Haptista</taxon>
        <taxon>Haptophyta</taxon>
        <taxon>Prymnesiophyceae</taxon>
        <taxon>Isochrysidales</taxon>
        <taxon>Noelaerhabdaceae</taxon>
        <taxon>Emiliania</taxon>
    </lineage>
</organism>
<protein>
    <recommendedName>
        <fullName evidence="4">Enoyl-CoA hydratase</fullName>
    </recommendedName>
</protein>
<dbReference type="EnsemblProtists" id="EOD25030">
    <property type="protein sequence ID" value="EOD25030"/>
    <property type="gene ID" value="EMIHUDRAFT_367461"/>
</dbReference>
<evidence type="ECO:0000256" key="1">
    <source>
        <dbReference type="ARBA" id="ARBA00005254"/>
    </source>
</evidence>
<dbReference type="EnsemblProtists" id="EOD40525">
    <property type="protein sequence ID" value="EOD40525"/>
    <property type="gene ID" value="EMIHUDRAFT_360949"/>
</dbReference>
<dbReference type="KEGG" id="ehx:EMIHUDRAFT_360949"/>
<sequence length="285" mass="29868">MDMKLPAELRYEANEHVAVITLNRPQERNALDERLTLGLQIAVARIKASPALRVVFLTGNGPMFCAGGDPKGFQRMAAAAAEESSGNGADNQSNKNDESAVAFAKLLRELDELPVYVVALANGTAMGGGVGLLCVCDYVVIKHAASVALSEVKLGVIPATISPYVVGRVGAARARRLFMTGETLRAEQARDLGLVDEVVVTDADLRAAADRILAAAQSAAPGAAAAAKALVREVAAAPRGSDEILRYTAAELARVRLTDECAAGMKAVLAREKPPWAKAPLVYPA</sequence>
<dbReference type="eggNOG" id="KOG0016">
    <property type="taxonomic scope" value="Eukaryota"/>
</dbReference>